<keyword evidence="3" id="KW-1185">Reference proteome</keyword>
<gene>
    <name evidence="2" type="ORF">ZT3D7_G1435</name>
</gene>
<evidence type="ECO:0000256" key="1">
    <source>
        <dbReference type="SAM" id="MobiDB-lite"/>
    </source>
</evidence>
<feature type="compositionally biased region" description="Low complexity" evidence="1">
    <location>
        <begin position="76"/>
        <end position="92"/>
    </location>
</feature>
<accession>A0A1X7RGD7</accession>
<dbReference type="STRING" id="1276538.A0A1X7RGD7"/>
<dbReference type="EMBL" id="LT853692">
    <property type="protein sequence ID" value="SMQ46290.1"/>
    <property type="molecule type" value="Genomic_DNA"/>
</dbReference>
<sequence>MLPNASLDGFREKAFNPALPALLPRQFFAELPAIGKWFMRRKIGDAMALNTDYLADYGDTVSSASSSMQQRWTLAPPSSTSPKHPSPIFRRA</sequence>
<reference evidence="2 3" key="1">
    <citation type="submission" date="2016-06" db="EMBL/GenBank/DDBJ databases">
        <authorList>
            <person name="Kjaerup R.B."/>
            <person name="Dalgaard T.S."/>
            <person name="Juul-Madsen H.R."/>
        </authorList>
    </citation>
    <scope>NUCLEOTIDE SEQUENCE [LARGE SCALE GENOMIC DNA]</scope>
</reference>
<evidence type="ECO:0000313" key="3">
    <source>
        <dbReference type="Proteomes" id="UP000215127"/>
    </source>
</evidence>
<proteinExistence type="predicted"/>
<dbReference type="Proteomes" id="UP000215127">
    <property type="component" value="Chromosome 1"/>
</dbReference>
<name>A0A1X7RGD7_ZYMT9</name>
<evidence type="ECO:0000313" key="2">
    <source>
        <dbReference type="EMBL" id="SMQ46290.1"/>
    </source>
</evidence>
<dbReference type="AlphaFoldDB" id="A0A1X7RGD7"/>
<protein>
    <submittedName>
        <fullName evidence="2">Uncharacterized protein</fullName>
    </submittedName>
</protein>
<feature type="region of interest" description="Disordered" evidence="1">
    <location>
        <begin position="68"/>
        <end position="92"/>
    </location>
</feature>
<organism evidence="2 3">
    <name type="scientific">Zymoseptoria tritici (strain ST99CH_3D7)</name>
    <dbReference type="NCBI Taxonomy" id="1276538"/>
    <lineage>
        <taxon>Eukaryota</taxon>
        <taxon>Fungi</taxon>
        <taxon>Dikarya</taxon>
        <taxon>Ascomycota</taxon>
        <taxon>Pezizomycotina</taxon>
        <taxon>Dothideomycetes</taxon>
        <taxon>Dothideomycetidae</taxon>
        <taxon>Mycosphaerellales</taxon>
        <taxon>Mycosphaerellaceae</taxon>
        <taxon>Zymoseptoria</taxon>
    </lineage>
</organism>